<dbReference type="SUPFAM" id="SSF53474">
    <property type="entry name" value="alpha/beta-Hydrolases"/>
    <property type="match status" value="1"/>
</dbReference>
<comment type="subcellular location">
    <subcellularLocation>
        <location evidence="2">Cytoplasm</location>
    </subcellularLocation>
</comment>
<evidence type="ECO:0000313" key="12">
    <source>
        <dbReference type="EnsemblMetazoa" id="XP_038047745.1"/>
    </source>
</evidence>
<evidence type="ECO:0000256" key="8">
    <source>
        <dbReference type="ARBA" id="ARBA00022801"/>
    </source>
</evidence>
<dbReference type="EnsemblMetazoa" id="XM_038191817.1">
    <property type="protein sequence ID" value="XP_038047745.1"/>
    <property type="gene ID" value="LOC119721882"/>
</dbReference>
<evidence type="ECO:0000256" key="7">
    <source>
        <dbReference type="ARBA" id="ARBA00022490"/>
    </source>
</evidence>
<dbReference type="Gene3D" id="2.120.10.30">
    <property type="entry name" value="TolB, C-terminal domain"/>
    <property type="match status" value="1"/>
</dbReference>
<evidence type="ECO:0000256" key="1">
    <source>
        <dbReference type="ARBA" id="ARBA00000721"/>
    </source>
</evidence>
<evidence type="ECO:0000256" key="2">
    <source>
        <dbReference type="ARBA" id="ARBA00004496"/>
    </source>
</evidence>
<feature type="domain" description="Peptidase S9 prolyl oligopeptidase catalytic" evidence="10">
    <location>
        <begin position="529"/>
        <end position="735"/>
    </location>
</feature>
<dbReference type="RefSeq" id="XP_038047745.1">
    <property type="nucleotide sequence ID" value="XM_038191817.1"/>
</dbReference>
<evidence type="ECO:0000256" key="3">
    <source>
        <dbReference type="ARBA" id="ARBA00010040"/>
    </source>
</evidence>
<dbReference type="Gene3D" id="3.40.50.1820">
    <property type="entry name" value="alpha/beta hydrolase"/>
    <property type="match status" value="1"/>
</dbReference>
<keyword evidence="7" id="KW-0963">Cytoplasm</keyword>
<dbReference type="SUPFAM" id="SSF82171">
    <property type="entry name" value="DPP6 N-terminal domain-like"/>
    <property type="match status" value="1"/>
</dbReference>
<keyword evidence="13" id="KW-1185">Reference proteome</keyword>
<dbReference type="GeneID" id="119721882"/>
<keyword evidence="8" id="KW-0378">Hydrolase</keyword>
<feature type="compositionally biased region" description="Low complexity" evidence="9">
    <location>
        <begin position="1"/>
        <end position="17"/>
    </location>
</feature>
<organism evidence="12 13">
    <name type="scientific">Patiria miniata</name>
    <name type="common">Bat star</name>
    <name type="synonym">Asterina miniata</name>
    <dbReference type="NCBI Taxonomy" id="46514"/>
    <lineage>
        <taxon>Eukaryota</taxon>
        <taxon>Metazoa</taxon>
        <taxon>Echinodermata</taxon>
        <taxon>Eleutherozoa</taxon>
        <taxon>Asterozoa</taxon>
        <taxon>Asteroidea</taxon>
        <taxon>Valvatacea</taxon>
        <taxon>Valvatida</taxon>
        <taxon>Asterinidae</taxon>
        <taxon>Patiria</taxon>
    </lineage>
</organism>
<evidence type="ECO:0000256" key="6">
    <source>
        <dbReference type="ARBA" id="ARBA00018421"/>
    </source>
</evidence>
<sequence length="738" mass="81249">MAANMSQTQSSVSSSHPSLEEATRVYRDVAAVPTPAKATLLQTKEGALSVITDWSQRDLERSEKVRFQSVHLVLPGEGNKLGRVINAGHSAEVKAELLSSVSPSGAKRAVIREVKNKKGDEKQYVEVWDANHKLHNIDLSAQEKHGKVYEDELFGSLAWDSSETRLVYIAEKKKPKTISYFDPKSQTNVQTEEEASGKDKPVKGDENVLYEEWGETLVSKHHPVVCVLDTENQTISILDSVPDEVSAGHAIWAPNDSGIVFVGWFHEPYRLGVRYCYNRRSALYFAQFEGNSCEALSRTDLALWCPRFSLDKTKLAYLCNEVGGPHRHCGQVVVYDWASKKTTIVVDTVQKPTAGSPFPGIYIFGVNPVDKCWMSDNKRLVMASFWGSKEELLVINTEKCSVTRLTSDPIFGAWTVLDIMDDIILATRCAPNRRPELVLGELPCEGHESGIAWISLDASAANPDDLHVSWEILQLKAKTQPNPSHGVVDYEAILLTPSQTSNGGSPPPLIVLPHGGPHSVLSAEYLLSVSAFCKLGFAILLVNYRGSLGFGQASILSLPGNVGRQDVDDVQDAVLAAVQTGKVDQDRVVLWGGSHGGFLVTHLIGQYPDFYKACVARNPVVNIASMLGSTDIPDWNYCEAGVGPFEFDKLPSPEIYQAMLSKSPIIHANKVKTPTMIVIGDVDLRVPPKQGQEYYRALKAHGVTTKMLVYAGNCHGLARVDAESDCFMNMYKWFTSFI</sequence>
<dbReference type="Proteomes" id="UP000887568">
    <property type="component" value="Unplaced"/>
</dbReference>
<evidence type="ECO:0000256" key="4">
    <source>
        <dbReference type="ARBA" id="ARBA00011881"/>
    </source>
</evidence>
<feature type="domain" description="Acylamino-acid-releasing enzyme N-terminal" evidence="11">
    <location>
        <begin position="17"/>
        <end position="457"/>
    </location>
</feature>
<dbReference type="GO" id="GO:0004252">
    <property type="term" value="F:serine-type endopeptidase activity"/>
    <property type="evidence" value="ECO:0007669"/>
    <property type="project" value="TreeGrafter"/>
</dbReference>
<comment type="catalytic activity">
    <reaction evidence="1">
        <text>Cleavage of an N-acetyl or N-formyl amino acid from the N-terminus of a polypeptide.</text>
        <dbReference type="EC" id="3.4.19.1"/>
    </reaction>
</comment>
<dbReference type="OrthoDB" id="416344at2759"/>
<evidence type="ECO:0000259" key="10">
    <source>
        <dbReference type="Pfam" id="PF00326"/>
    </source>
</evidence>
<dbReference type="PANTHER" id="PTHR42776">
    <property type="entry name" value="SERINE PEPTIDASE S9 FAMILY MEMBER"/>
    <property type="match status" value="1"/>
</dbReference>
<dbReference type="EC" id="3.4.19.1" evidence="5"/>
<dbReference type="InterPro" id="IPR011042">
    <property type="entry name" value="6-blade_b-propeller_TolB-like"/>
</dbReference>
<comment type="subunit">
    <text evidence="4">Homotetramer.</text>
</comment>
<evidence type="ECO:0000313" key="13">
    <source>
        <dbReference type="Proteomes" id="UP000887568"/>
    </source>
</evidence>
<reference evidence="12" key="1">
    <citation type="submission" date="2022-11" db="UniProtKB">
        <authorList>
            <consortium name="EnsemblMetazoa"/>
        </authorList>
    </citation>
    <scope>IDENTIFICATION</scope>
</reference>
<evidence type="ECO:0000256" key="5">
    <source>
        <dbReference type="ARBA" id="ARBA00012917"/>
    </source>
</evidence>
<evidence type="ECO:0000256" key="9">
    <source>
        <dbReference type="SAM" id="MobiDB-lite"/>
    </source>
</evidence>
<comment type="similarity">
    <text evidence="3">Belongs to the peptidase S9C family.</text>
</comment>
<dbReference type="GO" id="GO:0006508">
    <property type="term" value="P:proteolysis"/>
    <property type="evidence" value="ECO:0007669"/>
    <property type="project" value="InterPro"/>
</dbReference>
<evidence type="ECO:0000259" key="11">
    <source>
        <dbReference type="Pfam" id="PF19283"/>
    </source>
</evidence>
<dbReference type="GO" id="GO:0005737">
    <property type="term" value="C:cytoplasm"/>
    <property type="evidence" value="ECO:0007669"/>
    <property type="project" value="UniProtKB-SubCell"/>
</dbReference>
<feature type="region of interest" description="Disordered" evidence="9">
    <location>
        <begin position="1"/>
        <end position="20"/>
    </location>
</feature>
<dbReference type="Pfam" id="PF00326">
    <property type="entry name" value="Peptidase_S9"/>
    <property type="match status" value="1"/>
</dbReference>
<name>A0A913ZA28_PATMI</name>
<protein>
    <recommendedName>
        <fullName evidence="6">Acylamino-acid-releasing enzyme</fullName>
        <ecNumber evidence="5">3.4.19.1</ecNumber>
    </recommendedName>
</protein>
<accession>A0A913ZA28</accession>
<dbReference type="FunFam" id="3.40.50.1820:FF:000043">
    <property type="entry name" value="acylamino-acid-releasing enzyme"/>
    <property type="match status" value="1"/>
</dbReference>
<dbReference type="InterPro" id="IPR045550">
    <property type="entry name" value="AARE_N"/>
</dbReference>
<dbReference type="PANTHER" id="PTHR42776:SF4">
    <property type="entry name" value="ACYLAMINO-ACID-RELEASING ENZYME"/>
    <property type="match status" value="1"/>
</dbReference>
<dbReference type="AlphaFoldDB" id="A0A913ZA28"/>
<dbReference type="GO" id="GO:0008242">
    <property type="term" value="F:omega peptidase activity"/>
    <property type="evidence" value="ECO:0007669"/>
    <property type="project" value="UniProtKB-EC"/>
</dbReference>
<dbReference type="InterPro" id="IPR001375">
    <property type="entry name" value="Peptidase_S9_cat"/>
</dbReference>
<proteinExistence type="inferred from homology"/>
<dbReference type="InterPro" id="IPR029058">
    <property type="entry name" value="AB_hydrolase_fold"/>
</dbReference>
<dbReference type="Pfam" id="PF19283">
    <property type="entry name" value="APEH_N"/>
    <property type="match status" value="1"/>
</dbReference>